<dbReference type="InterPro" id="IPR019587">
    <property type="entry name" value="Polyketide_cyclase/dehydratase"/>
</dbReference>
<dbReference type="SUPFAM" id="SSF55961">
    <property type="entry name" value="Bet v1-like"/>
    <property type="match status" value="1"/>
</dbReference>
<dbReference type="RefSeq" id="WP_232100631.1">
    <property type="nucleotide sequence ID" value="NZ_AP023287.1"/>
</dbReference>
<evidence type="ECO:0000313" key="2">
    <source>
        <dbReference type="Proteomes" id="UP000515734"/>
    </source>
</evidence>
<name>A0A6S6NWT7_9MYCO</name>
<dbReference type="EMBL" id="AP023287">
    <property type="protein sequence ID" value="BCI51663.1"/>
    <property type="molecule type" value="Genomic_DNA"/>
</dbReference>
<dbReference type="InterPro" id="IPR023393">
    <property type="entry name" value="START-like_dom_sf"/>
</dbReference>
<protein>
    <submittedName>
        <fullName evidence="1">MxaD family protein</fullName>
    </submittedName>
</protein>
<reference evidence="1 2" key="1">
    <citation type="submission" date="2020-07" db="EMBL/GenBank/DDBJ databases">
        <title>Complete genome sequence of Mycolicibacterium litorale like strain isolated from cardiac implantable electronic device infection.</title>
        <authorList>
            <person name="Fukano H."/>
            <person name="Miyama H."/>
            <person name="Hoshino Y."/>
        </authorList>
    </citation>
    <scope>NUCLEOTIDE SEQUENCE [LARGE SCALE GENOMIC DNA]</scope>
    <source>
        <strain evidence="1 2">NIIDNTM18</strain>
    </source>
</reference>
<organism evidence="1 2">
    <name type="scientific">Mycolicibacterium litorale</name>
    <dbReference type="NCBI Taxonomy" id="758802"/>
    <lineage>
        <taxon>Bacteria</taxon>
        <taxon>Bacillati</taxon>
        <taxon>Actinomycetota</taxon>
        <taxon>Actinomycetes</taxon>
        <taxon>Mycobacteriales</taxon>
        <taxon>Mycobacteriaceae</taxon>
        <taxon>Mycolicibacterium</taxon>
    </lineage>
</organism>
<dbReference type="Gene3D" id="3.30.530.20">
    <property type="match status" value="1"/>
</dbReference>
<dbReference type="AlphaFoldDB" id="A0A6S6NWT7"/>
<dbReference type="Proteomes" id="UP000515734">
    <property type="component" value="Chromosome"/>
</dbReference>
<evidence type="ECO:0000313" key="1">
    <source>
        <dbReference type="EMBL" id="BCI51663.1"/>
    </source>
</evidence>
<sequence>MRADRQTVWDVLADFGSIHDWLPGVDHSCVLATAADGPVGTARRVQMGRMTLVETITEFDAPAALAYDIAGLPRWLRHFDNRWTLQSAGPGATTVTVTSTVDLGPGRLRTLAARVLCLLLGRLSSDTMLAGLAARSETAHA</sequence>
<gene>
    <name evidence="1" type="ORF">NIIDNTM18_09410</name>
</gene>
<proteinExistence type="predicted"/>
<accession>A0A6S6NWT7</accession>
<dbReference type="Pfam" id="PF10604">
    <property type="entry name" value="Polyketide_cyc2"/>
    <property type="match status" value="1"/>
</dbReference>